<evidence type="ECO:0000256" key="1">
    <source>
        <dbReference type="ARBA" id="ARBA00004196"/>
    </source>
</evidence>
<dbReference type="PANTHER" id="PTHR42852">
    <property type="entry name" value="THIOL:DISULFIDE INTERCHANGE PROTEIN DSBE"/>
    <property type="match status" value="1"/>
</dbReference>
<sequence>MKNIFILIFATFLIVGCNESPKKEYILFSGTIIDATKDFRLVKRFSDTDSQISIKLTDNGSFVADTITFGTGRYVFTDGRNSAELYLTNGEEYHLTAIAKNFINTVKLTGPDSGASNYLISKVDRIKRLRGDYVEYNSLDEAAFLAKQKELHKTYVSYLDSFPNMPKEFEEIERKELYYNNLLSLTMYERLHKRYTDNSDFKVSDDFLAQLDKVDNLSDEAAYKSNGSYKSLVDEHYKTAAKELSKKEGVDWYLAKLKVFETIPNDFIKNSLLLSVANADIEYTDKIDEYYKTFMAVSTSTNNNKSITERYKSLKKLSTGEPSPVFTDYVNHGGGTSSLGDFKGKYVYIDIWATWCAPCLKQVPYLKKVEKQYHGKNIQFVSISIDKENAHNKWRKMVTDEEFVGVQLLADNNRESEFVAAYQADGLPRFILIDPEGNIVDSNAPRPSSQNLIKLFNELNI</sequence>
<keyword evidence="3" id="KW-1015">Disulfide bond</keyword>
<name>A0ABV5H2R4_9FLAO</name>
<organism evidence="6 7">
    <name type="scientific">Algibacter miyuki</name>
    <dbReference type="NCBI Taxonomy" id="1306933"/>
    <lineage>
        <taxon>Bacteria</taxon>
        <taxon>Pseudomonadati</taxon>
        <taxon>Bacteroidota</taxon>
        <taxon>Flavobacteriia</taxon>
        <taxon>Flavobacteriales</taxon>
        <taxon>Flavobacteriaceae</taxon>
        <taxon>Algibacter</taxon>
    </lineage>
</organism>
<dbReference type="RefSeq" id="WP_290267668.1">
    <property type="nucleotide sequence ID" value="NZ_JAUFQP010000001.1"/>
</dbReference>
<dbReference type="InterPro" id="IPR013740">
    <property type="entry name" value="Redoxin"/>
</dbReference>
<dbReference type="Gene3D" id="3.40.30.10">
    <property type="entry name" value="Glutaredoxin"/>
    <property type="match status" value="1"/>
</dbReference>
<evidence type="ECO:0000313" key="7">
    <source>
        <dbReference type="Proteomes" id="UP001589590"/>
    </source>
</evidence>
<proteinExistence type="predicted"/>
<dbReference type="InterPro" id="IPR013766">
    <property type="entry name" value="Thioredoxin_domain"/>
</dbReference>
<dbReference type="Pfam" id="PF08534">
    <property type="entry name" value="Redoxin"/>
    <property type="match status" value="1"/>
</dbReference>
<protein>
    <submittedName>
        <fullName evidence="6">TlpA family protein disulfide reductase</fullName>
    </submittedName>
</protein>
<dbReference type="InterPro" id="IPR036249">
    <property type="entry name" value="Thioredoxin-like_sf"/>
</dbReference>
<gene>
    <name evidence="6" type="ORF">ACFFU1_14765</name>
</gene>
<feature type="domain" description="Thioredoxin" evidence="5">
    <location>
        <begin position="317"/>
        <end position="461"/>
    </location>
</feature>
<dbReference type="SUPFAM" id="SSF52833">
    <property type="entry name" value="Thioredoxin-like"/>
    <property type="match status" value="1"/>
</dbReference>
<keyword evidence="2" id="KW-0201">Cytochrome c-type biogenesis</keyword>
<evidence type="ECO:0000256" key="2">
    <source>
        <dbReference type="ARBA" id="ARBA00022748"/>
    </source>
</evidence>
<dbReference type="Proteomes" id="UP001589590">
    <property type="component" value="Unassembled WGS sequence"/>
</dbReference>
<reference evidence="6 7" key="1">
    <citation type="submission" date="2024-09" db="EMBL/GenBank/DDBJ databases">
        <authorList>
            <person name="Sun Q."/>
            <person name="Mori K."/>
        </authorList>
    </citation>
    <scope>NUCLEOTIDE SEQUENCE [LARGE SCALE GENOMIC DNA]</scope>
    <source>
        <strain evidence="6 7">CECT 8300</strain>
    </source>
</reference>
<comment type="subcellular location">
    <subcellularLocation>
        <location evidence="1">Cell envelope</location>
    </subcellularLocation>
</comment>
<dbReference type="PANTHER" id="PTHR42852:SF6">
    <property type="entry name" value="THIOL:DISULFIDE INTERCHANGE PROTEIN DSBE"/>
    <property type="match status" value="1"/>
</dbReference>
<keyword evidence="7" id="KW-1185">Reference proteome</keyword>
<evidence type="ECO:0000313" key="6">
    <source>
        <dbReference type="EMBL" id="MFB9106163.1"/>
    </source>
</evidence>
<evidence type="ECO:0000259" key="5">
    <source>
        <dbReference type="PROSITE" id="PS51352"/>
    </source>
</evidence>
<dbReference type="PROSITE" id="PS51352">
    <property type="entry name" value="THIOREDOXIN_2"/>
    <property type="match status" value="1"/>
</dbReference>
<evidence type="ECO:0000256" key="3">
    <source>
        <dbReference type="ARBA" id="ARBA00023157"/>
    </source>
</evidence>
<comment type="caution">
    <text evidence="6">The sequence shown here is derived from an EMBL/GenBank/DDBJ whole genome shotgun (WGS) entry which is preliminary data.</text>
</comment>
<keyword evidence="4" id="KW-0676">Redox-active center</keyword>
<evidence type="ECO:0000256" key="4">
    <source>
        <dbReference type="ARBA" id="ARBA00023284"/>
    </source>
</evidence>
<dbReference type="PROSITE" id="PS51257">
    <property type="entry name" value="PROKAR_LIPOPROTEIN"/>
    <property type="match status" value="1"/>
</dbReference>
<dbReference type="InterPro" id="IPR050553">
    <property type="entry name" value="Thioredoxin_ResA/DsbE_sf"/>
</dbReference>
<dbReference type="CDD" id="cd02966">
    <property type="entry name" value="TlpA_like_family"/>
    <property type="match status" value="1"/>
</dbReference>
<accession>A0ABV5H2R4</accession>
<dbReference type="EMBL" id="JBHMFA010000015">
    <property type="protein sequence ID" value="MFB9106163.1"/>
    <property type="molecule type" value="Genomic_DNA"/>
</dbReference>